<reference evidence="3 4" key="1">
    <citation type="journal article" date="2003" name="PLoS Biol.">
        <title>The genome sequence of Caenorhabditis briggsae: a platform for comparative genomics.</title>
        <authorList>
            <person name="Stein L.D."/>
            <person name="Bao Z."/>
            <person name="Blasiar D."/>
            <person name="Blumenthal T."/>
            <person name="Brent M.R."/>
            <person name="Chen N."/>
            <person name="Chinwalla A."/>
            <person name="Clarke L."/>
            <person name="Clee C."/>
            <person name="Coghlan A."/>
            <person name="Coulson A."/>
            <person name="D'Eustachio P."/>
            <person name="Fitch D.H."/>
            <person name="Fulton L.A."/>
            <person name="Fulton R.E."/>
            <person name="Griffiths-Jones S."/>
            <person name="Harris T.W."/>
            <person name="Hillier L.W."/>
            <person name="Kamath R."/>
            <person name="Kuwabara P.E."/>
            <person name="Mardis E.R."/>
            <person name="Marra M.A."/>
            <person name="Miner T.L."/>
            <person name="Minx P."/>
            <person name="Mullikin J.C."/>
            <person name="Plumb R.W."/>
            <person name="Rogers J."/>
            <person name="Schein J.E."/>
            <person name="Sohrmann M."/>
            <person name="Spieth J."/>
            <person name="Stajich J.E."/>
            <person name="Wei C."/>
            <person name="Willey D."/>
            <person name="Wilson R.K."/>
            <person name="Durbin R."/>
            <person name="Waterston R.H."/>
        </authorList>
    </citation>
    <scope>NUCLEOTIDE SEQUENCE [LARGE SCALE GENOMIC DNA]</scope>
    <source>
        <strain evidence="3 4">AF16</strain>
    </source>
</reference>
<reference evidence="3 4" key="2">
    <citation type="journal article" date="2011" name="PLoS Genet.">
        <title>Caenorhabditis briggsae recombinant inbred line genotypes reveal inter-strain incompatibility and the evolution of recombination.</title>
        <authorList>
            <person name="Ross J.A."/>
            <person name="Koboldt D.C."/>
            <person name="Staisch J.E."/>
            <person name="Chamberlin H.M."/>
            <person name="Gupta B.P."/>
            <person name="Miller R.D."/>
            <person name="Baird S.E."/>
            <person name="Haag E.S."/>
        </authorList>
    </citation>
    <scope>NUCLEOTIDE SEQUENCE [LARGE SCALE GENOMIC DNA]</scope>
    <source>
        <strain evidence="3 4">AF16</strain>
    </source>
</reference>
<feature type="transmembrane region" description="Helical" evidence="1">
    <location>
        <begin position="1119"/>
        <end position="1137"/>
    </location>
</feature>
<dbReference type="Pfam" id="PF00135">
    <property type="entry name" value="COesterase"/>
    <property type="match status" value="2"/>
</dbReference>
<keyword evidence="1" id="KW-1133">Transmembrane helix</keyword>
<dbReference type="ESTHER" id="caebr-a8wzr9.1">
    <property type="family name" value="Carb_B_Nematoda"/>
</dbReference>
<keyword evidence="4" id="KW-1185">Reference proteome</keyword>
<sequence>MNAKSAFIFLTVLQYTVSIIIPTSLGKLSGKEIGDYHIFKRIPFAKPPIGELRFQKPESAKNWNGIRDATEYGPACMSNSTETSSIQKWVDEDCLHINIFTSNKCLKTKNCAVVAYIHGGVLIYDSAVMFNDTYLIDSFLKNGVILAIPAFRLGIFSHFTVQDQSIAPSNVAIYDILKSLEFIKKEIHNFGGDKRKVTLLGHSFGGTIASMFTFGNEVNPDLSLFQRTVVMSADQAFHPLELQLETTKRFVEYANCSVPLKLTGEISDNKKDRIEMQCLQRKSGMELLRIQRSLEEAGYPTYGGVVQREPLFSEVKSSEYFGSPKKIPMLTGCTSFEFDHVPGDENMAENFGFENPDECDAKYRKDVKDGHFDRDNHTDRTIAVFVSTQLRVKKLLKKGIPVYLYQLRYPKHVVHTDDLYYIMGVHPFEMDENEIYLREVYQNMVMNFVKNGEPGNGFEISDPKSSSYFEINWNETTGLRPHMSTDFEKKVMHYWGPEMTEFDKQITLEKQQKTARFRSSANTPYRIDSNSHLFLTISMFSLVFLFGFYAGKCCLNQDRNQYIQFLHLLKTISYSSQKSLPSNMVLNSFYLTYFLSLISSLFAYDLSTSYGILSGRESGDYYLFKHVPFAKPPIGELRFQKPETSEKWNDVRDATEYGPACMSNSTTSKSIPKSISEDCLHLNIFTSRRCLNAKNCSVVVYIHGGDILYDSAVMFNDTHILDTFVKNDVILVIPAFRLGIFSHFTVEDQSISPTNLAFYDILKALDYVKSEIHNFGGSNQKVTLFGHSYGGTMATMMTFSPRINQDKSLFQKIVVMSSHQNFQSLQYHIERTRVFATHANCVLPSKLARKMTKNQQDSYTLKCLQSKSGHELLRIQRSLEESGYTTFGGVVRREPLFTEVHSSEYMNTPNPIPMLTGCNKHEMDFLPGDMPIAHMFGYENPEECEEKYRYDLKHGKYDRENHTDKTIAMLVPTKIRVNKLLEKNIPTYFYQLRYPKHSYHTDDLYYAMGVHPFEMDENEIHLKEVYQQMIINFVKLGNPGNGFELTDIKTSSYFEINWNETTGLRPHMSTGFEKKMMDYWLGEMVAFDKKISEQKRKTPDFKFSEIYINPNIADQSSSLMFSVIFAISVACLGYFLYKECYTGDQKRVYLRIDGRDYNTVKQSEMLVY</sequence>
<dbReference type="PANTHER" id="PTHR45580">
    <property type="entry name" value="PROTEIN CBG05369"/>
    <property type="match status" value="1"/>
</dbReference>
<evidence type="ECO:0000256" key="1">
    <source>
        <dbReference type="SAM" id="Phobius"/>
    </source>
</evidence>
<protein>
    <submittedName>
        <fullName evidence="3">Protein CBG05392</fullName>
    </submittedName>
</protein>
<dbReference type="HOGENOM" id="CLU_274545_0_0_1"/>
<evidence type="ECO:0000313" key="4">
    <source>
        <dbReference type="Proteomes" id="UP000008549"/>
    </source>
</evidence>
<evidence type="ECO:0000313" key="3">
    <source>
        <dbReference type="EMBL" id="CAP25879.1"/>
    </source>
</evidence>
<organism evidence="3 4">
    <name type="scientific">Caenorhabditis briggsae</name>
    <dbReference type="NCBI Taxonomy" id="6238"/>
    <lineage>
        <taxon>Eukaryota</taxon>
        <taxon>Metazoa</taxon>
        <taxon>Ecdysozoa</taxon>
        <taxon>Nematoda</taxon>
        <taxon>Chromadorea</taxon>
        <taxon>Rhabditida</taxon>
        <taxon>Rhabditina</taxon>
        <taxon>Rhabditomorpha</taxon>
        <taxon>Rhabditoidea</taxon>
        <taxon>Rhabditidae</taxon>
        <taxon>Peloderinae</taxon>
        <taxon>Caenorhabditis</taxon>
    </lineage>
</organism>
<dbReference type="ESTHER" id="caebr-a8wzr9.2">
    <property type="family name" value="Carb_B_Nematoda"/>
</dbReference>
<keyword evidence="1" id="KW-0472">Membrane</keyword>
<proteinExistence type="predicted"/>
<dbReference type="Gene3D" id="3.40.50.1820">
    <property type="entry name" value="alpha/beta hydrolase"/>
    <property type="match status" value="2"/>
</dbReference>
<gene>
    <name evidence="3 5" type="ORF">CBG05392</name>
    <name evidence="3" type="ORF">CBG_05392</name>
</gene>
<dbReference type="Proteomes" id="UP000008549">
    <property type="component" value="Unassembled WGS sequence"/>
</dbReference>
<feature type="transmembrane region" description="Helical" evidence="1">
    <location>
        <begin position="532"/>
        <end position="551"/>
    </location>
</feature>
<dbReference type="InterPro" id="IPR029058">
    <property type="entry name" value="AB_hydrolase_fold"/>
</dbReference>
<dbReference type="WormBase" id="CBG05392">
    <property type="protein sequence ID" value="CBP46515"/>
    <property type="gene ID" value="WBGene00027849"/>
</dbReference>
<evidence type="ECO:0000259" key="2">
    <source>
        <dbReference type="Pfam" id="PF00135"/>
    </source>
</evidence>
<dbReference type="InParanoid" id="A8WZR9"/>
<dbReference type="SUPFAM" id="SSF53474">
    <property type="entry name" value="alpha/beta-Hydrolases"/>
    <property type="match status" value="2"/>
</dbReference>
<dbReference type="RefSeq" id="XP_002633527.1">
    <property type="nucleotide sequence ID" value="XM_002633481.1"/>
</dbReference>
<dbReference type="STRING" id="6238.A8WZR9"/>
<evidence type="ECO:0000313" key="5">
    <source>
        <dbReference type="WormBase" id="CBG05392"/>
    </source>
</evidence>
<feature type="domain" description="Carboxylesterase type B" evidence="2">
    <location>
        <begin position="20"/>
        <end position="486"/>
    </location>
</feature>
<feature type="transmembrane region" description="Helical" evidence="1">
    <location>
        <begin position="584"/>
        <end position="604"/>
    </location>
</feature>
<dbReference type="InterPro" id="IPR002018">
    <property type="entry name" value="CarbesteraseB"/>
</dbReference>
<keyword evidence="1" id="KW-0812">Transmembrane</keyword>
<accession>A8WZR9</accession>
<dbReference type="AlphaFoldDB" id="A8WZR9"/>
<name>A8WZR9_CAEBR</name>
<feature type="domain" description="Carboxylesterase type B" evidence="2">
    <location>
        <begin position="607"/>
        <end position="1067"/>
    </location>
</feature>
<dbReference type="EMBL" id="HE601369">
    <property type="protein sequence ID" value="CAP25879.1"/>
    <property type="molecule type" value="Genomic_DNA"/>
</dbReference>
<dbReference type="CTD" id="8575524"/>
<dbReference type="KEGG" id="cbr:CBG_05392"/>
<dbReference type="PANTHER" id="PTHR45580:SF6">
    <property type="entry name" value="CARBOXYLESTERASE TYPE B DOMAIN-CONTAINING PROTEIN"/>
    <property type="match status" value="1"/>
</dbReference>
<dbReference type="GeneID" id="8575524"/>
<dbReference type="eggNOG" id="KOG1516">
    <property type="taxonomic scope" value="Eukaryota"/>
</dbReference>